<dbReference type="InterPro" id="IPR001296">
    <property type="entry name" value="Glyco_trans_1"/>
</dbReference>
<keyword evidence="16" id="KW-1185">Reference proteome</keyword>
<feature type="site" description="Transition state stabilizer" evidence="11">
    <location>
        <position position="210"/>
    </location>
</feature>
<evidence type="ECO:0000259" key="13">
    <source>
        <dbReference type="Pfam" id="PF00534"/>
    </source>
</evidence>
<dbReference type="NCBIfam" id="NF004386">
    <property type="entry name" value="PRK05749.1-2"/>
    <property type="match status" value="1"/>
</dbReference>
<comment type="pathway">
    <text evidence="2 12">Bacterial outer membrane biogenesis; LPS core biosynthesis.</text>
</comment>
<dbReference type="GO" id="GO:0043842">
    <property type="term" value="F:Kdo transferase activity"/>
    <property type="evidence" value="ECO:0007669"/>
    <property type="project" value="UniProtKB-EC"/>
</dbReference>
<name>A0A3S9HLT5_9BURK</name>
<dbReference type="InterPro" id="IPR039901">
    <property type="entry name" value="Kdotransferase"/>
</dbReference>
<dbReference type="AlphaFoldDB" id="A0A3S9HLT5"/>
<dbReference type="GO" id="GO:0009245">
    <property type="term" value="P:lipid A biosynthetic process"/>
    <property type="evidence" value="ECO:0007669"/>
    <property type="project" value="TreeGrafter"/>
</dbReference>
<keyword evidence="12" id="KW-0448">Lipopolysaccharide biosynthesis</keyword>
<dbReference type="Gene3D" id="3.40.50.2000">
    <property type="entry name" value="Glycogen Phosphorylase B"/>
    <property type="match status" value="1"/>
</dbReference>
<dbReference type="Proteomes" id="UP000275663">
    <property type="component" value="Chromosome"/>
</dbReference>
<dbReference type="KEGG" id="upv:EJN92_14275"/>
<dbReference type="Pfam" id="PF04413">
    <property type="entry name" value="Glycos_transf_N"/>
    <property type="match status" value="1"/>
</dbReference>
<evidence type="ECO:0000256" key="12">
    <source>
        <dbReference type="RuleBase" id="RU365103"/>
    </source>
</evidence>
<keyword evidence="12" id="KW-1133">Transmembrane helix</keyword>
<reference evidence="15 16" key="1">
    <citation type="journal article" date="2011" name="Int. J. Syst. Evol. Microbiol.">
        <title>Description of Undibacterium oligocarboniphilum sp. nov., isolated from purified water, and Undibacterium pigrum strain CCUG 49012 as the type strain of Undibacterium parvum sp. nov., and emended descriptions of the genus Undibacterium and the species Undibacterium pigrum.</title>
        <authorList>
            <person name="Eder W."/>
            <person name="Wanner G."/>
            <person name="Ludwig W."/>
            <person name="Busse H.J."/>
            <person name="Ziemke-Kageler F."/>
            <person name="Lang E."/>
        </authorList>
    </citation>
    <scope>NUCLEOTIDE SEQUENCE [LARGE SCALE GENOMIC DNA]</scope>
    <source>
        <strain evidence="15 16">DSM 23061</strain>
    </source>
</reference>
<dbReference type="GO" id="GO:0005886">
    <property type="term" value="C:plasma membrane"/>
    <property type="evidence" value="ECO:0007669"/>
    <property type="project" value="UniProtKB-SubCell"/>
</dbReference>
<evidence type="ECO:0000256" key="11">
    <source>
        <dbReference type="PIRSR" id="PIRSR639901-2"/>
    </source>
</evidence>
<dbReference type="GO" id="GO:0009244">
    <property type="term" value="P:lipopolysaccharide core region biosynthetic process"/>
    <property type="evidence" value="ECO:0007669"/>
    <property type="project" value="UniProtKB-UniRule"/>
</dbReference>
<dbReference type="SUPFAM" id="SSF53756">
    <property type="entry name" value="UDP-Glycosyltransferase/glycogen phosphorylase"/>
    <property type="match status" value="1"/>
</dbReference>
<evidence type="ECO:0000259" key="14">
    <source>
        <dbReference type="Pfam" id="PF04413"/>
    </source>
</evidence>
<dbReference type="Gene3D" id="3.40.50.11720">
    <property type="entry name" value="3-Deoxy-D-manno-octulosonic-acid transferase, N-terminal domain"/>
    <property type="match status" value="1"/>
</dbReference>
<feature type="active site" description="Proton acceptor" evidence="10">
    <location>
        <position position="61"/>
    </location>
</feature>
<evidence type="ECO:0000256" key="5">
    <source>
        <dbReference type="ARBA" id="ARBA00019077"/>
    </source>
</evidence>
<dbReference type="InterPro" id="IPR007507">
    <property type="entry name" value="Glycos_transf_N"/>
</dbReference>
<dbReference type="Pfam" id="PF00534">
    <property type="entry name" value="Glycos_transf_1"/>
    <property type="match status" value="1"/>
</dbReference>
<dbReference type="FunFam" id="3.40.50.2000:FF:000032">
    <property type="entry name" value="3-deoxy-D-manno-octulosonic acid transferase"/>
    <property type="match status" value="1"/>
</dbReference>
<dbReference type="EC" id="2.4.99.12" evidence="4 12"/>
<dbReference type="PANTHER" id="PTHR42755">
    <property type="entry name" value="3-DEOXY-MANNO-OCTULOSONATE CYTIDYLYLTRANSFERASE"/>
    <property type="match status" value="1"/>
</dbReference>
<evidence type="ECO:0000256" key="3">
    <source>
        <dbReference type="ARBA" id="ARBA00006380"/>
    </source>
</evidence>
<evidence type="ECO:0000313" key="16">
    <source>
        <dbReference type="Proteomes" id="UP000275663"/>
    </source>
</evidence>
<organism evidence="15 16">
    <name type="scientific">Undibacterium parvum</name>
    <dbReference type="NCBI Taxonomy" id="401471"/>
    <lineage>
        <taxon>Bacteria</taxon>
        <taxon>Pseudomonadati</taxon>
        <taxon>Pseudomonadota</taxon>
        <taxon>Betaproteobacteria</taxon>
        <taxon>Burkholderiales</taxon>
        <taxon>Oxalobacteraceae</taxon>
        <taxon>Undibacterium</taxon>
    </lineage>
</organism>
<evidence type="ECO:0000256" key="1">
    <source>
        <dbReference type="ARBA" id="ARBA00004196"/>
    </source>
</evidence>
<proteinExistence type="inferred from homology"/>
<keyword evidence="12" id="KW-0812">Transmembrane</keyword>
<feature type="domain" description="Glycosyl transferase family 1" evidence="13">
    <location>
        <begin position="300"/>
        <end position="404"/>
    </location>
</feature>
<feature type="site" description="Transition state stabilizer" evidence="11">
    <location>
        <position position="134"/>
    </location>
</feature>
<evidence type="ECO:0000256" key="2">
    <source>
        <dbReference type="ARBA" id="ARBA00004713"/>
    </source>
</evidence>
<dbReference type="RefSeq" id="WP_126128440.1">
    <property type="nucleotide sequence ID" value="NZ_CP034464.1"/>
</dbReference>
<keyword evidence="12" id="KW-1003">Cell membrane</keyword>
<dbReference type="PANTHER" id="PTHR42755:SF1">
    <property type="entry name" value="3-DEOXY-D-MANNO-OCTULOSONIC ACID TRANSFERASE, MITOCHONDRIAL-RELATED"/>
    <property type="match status" value="1"/>
</dbReference>
<keyword evidence="7 12" id="KW-0808">Transferase</keyword>
<evidence type="ECO:0000256" key="6">
    <source>
        <dbReference type="ARBA" id="ARBA00022519"/>
    </source>
</evidence>
<dbReference type="InterPro" id="IPR038107">
    <property type="entry name" value="Glycos_transf_N_sf"/>
</dbReference>
<dbReference type="UniPathway" id="UPA00958"/>
<keyword evidence="6" id="KW-0997">Cell inner membrane</keyword>
<dbReference type="GO" id="GO:0030313">
    <property type="term" value="C:cell envelope"/>
    <property type="evidence" value="ECO:0007669"/>
    <property type="project" value="UniProtKB-SubCell"/>
</dbReference>
<protein>
    <recommendedName>
        <fullName evidence="5 12">3-deoxy-D-manno-octulosonic acid transferase</fullName>
        <shortName evidence="12">Kdo transferase</shortName>
        <ecNumber evidence="4 12">2.4.99.12</ecNumber>
    </recommendedName>
    <alternativeName>
        <fullName evidence="8 12">Lipid IV(A) 3-deoxy-D-manno-octulosonic acid transferase</fullName>
    </alternativeName>
</protein>
<accession>A0A3S9HLT5</accession>
<comment type="similarity">
    <text evidence="3">Belongs to the glycosyltransferase group 1 family. Glycosyltransferase 30 subfamily.</text>
</comment>
<feature type="domain" description="3-deoxy-D-manno-octulosonic-acid transferase N-terminal" evidence="14">
    <location>
        <begin position="33"/>
        <end position="213"/>
    </location>
</feature>
<gene>
    <name evidence="15" type="ORF">EJN92_14275</name>
</gene>
<evidence type="ECO:0000256" key="4">
    <source>
        <dbReference type="ARBA" id="ARBA00012621"/>
    </source>
</evidence>
<evidence type="ECO:0000313" key="15">
    <source>
        <dbReference type="EMBL" id="AZP13064.1"/>
    </source>
</evidence>
<evidence type="ECO:0000256" key="7">
    <source>
        <dbReference type="ARBA" id="ARBA00022679"/>
    </source>
</evidence>
<comment type="subcellular location">
    <subcellularLocation>
        <location evidence="1">Cell envelope</location>
    </subcellularLocation>
    <subcellularLocation>
        <location evidence="12">Cell membrane</location>
    </subcellularLocation>
</comment>
<dbReference type="EMBL" id="CP034464">
    <property type="protein sequence ID" value="AZP13064.1"/>
    <property type="molecule type" value="Genomic_DNA"/>
</dbReference>
<keyword evidence="12" id="KW-0472">Membrane</keyword>
<feature type="transmembrane region" description="Helical" evidence="12">
    <location>
        <begin position="6"/>
        <end position="22"/>
    </location>
</feature>
<sequence length="425" mass="47402">MRLIYSLVWWLALPIVLLRLWLRGRQEPGYRQHILERLGFYTRKPDTSAQTIWVHAVSAGETRAAEPLIRALLLRYPDHRILLSHMTPTGRATGISLFSDVAERITPVFLPYDIDSMIRRFLRHFSPRLCILIETEVWPNLVAQCRHARVPVTLVNARLSEKSLKKAIKLASLILPAARAIHYVAAQSGPDAERLLKLDVQRLCVTGNMKFDVSPPAQMAERGARLRQQLGSRPVFICASTRDGEEELLLKAFVALAQPRPLLILTPRHPQRFDQVAAMLSAHQLTYLRRSALQLEQAPAALAENIDVILGDSMGEMYMYYAAADVAFVGGSLVNLGGHNLIEACAMGKPVLTGPYTFNFSEITEQAIAAKAALRAADATELMALAQQLLADQPKRSAMGNNAHAFFMQHQGATARTMQMLEQFL</sequence>
<evidence type="ECO:0000256" key="10">
    <source>
        <dbReference type="PIRSR" id="PIRSR639901-1"/>
    </source>
</evidence>
<dbReference type="OrthoDB" id="9789797at2"/>
<comment type="function">
    <text evidence="12">Involved in lipopolysaccharide (LPS) biosynthesis. Catalyzes the transfer of 3-deoxy-D-manno-octulosonate (Kdo) residue(s) from CMP-Kdo to lipid IV(A), the tetraacyldisaccharide-1,4'-bisphosphate precursor of lipid A.</text>
</comment>
<comment type="catalytic activity">
    <reaction evidence="9 12">
        <text>lipid IVA (E. coli) + CMP-3-deoxy-beta-D-manno-octulosonate = alpha-Kdo-(2-&gt;6)-lipid IVA (E. coli) + CMP + H(+)</text>
        <dbReference type="Rhea" id="RHEA:28066"/>
        <dbReference type="ChEBI" id="CHEBI:15378"/>
        <dbReference type="ChEBI" id="CHEBI:58603"/>
        <dbReference type="ChEBI" id="CHEBI:60364"/>
        <dbReference type="ChEBI" id="CHEBI:60377"/>
        <dbReference type="ChEBI" id="CHEBI:85987"/>
        <dbReference type="EC" id="2.4.99.12"/>
    </reaction>
</comment>
<evidence type="ECO:0000256" key="8">
    <source>
        <dbReference type="ARBA" id="ARBA00031445"/>
    </source>
</evidence>
<evidence type="ECO:0000256" key="9">
    <source>
        <dbReference type="ARBA" id="ARBA00049183"/>
    </source>
</evidence>